<feature type="domain" description="Fe2OG dioxygenase" evidence="7">
    <location>
        <begin position="89"/>
        <end position="202"/>
    </location>
</feature>
<dbReference type="InterPro" id="IPR006620">
    <property type="entry name" value="Pro_4_hyd_alph"/>
</dbReference>
<evidence type="ECO:0000256" key="1">
    <source>
        <dbReference type="ARBA" id="ARBA00001961"/>
    </source>
</evidence>
<dbReference type="GO" id="GO:0004656">
    <property type="term" value="F:procollagen-proline 4-dioxygenase activity"/>
    <property type="evidence" value="ECO:0007669"/>
    <property type="project" value="TreeGrafter"/>
</dbReference>
<dbReference type="PANTHER" id="PTHR10869:SF244">
    <property type="entry name" value="PROLYL 4-HYDROXYLASE SUBUNIT ALPHA-2"/>
    <property type="match status" value="1"/>
</dbReference>
<evidence type="ECO:0000256" key="6">
    <source>
        <dbReference type="ARBA" id="ARBA00023004"/>
    </source>
</evidence>
<evidence type="ECO:0000256" key="2">
    <source>
        <dbReference type="ARBA" id="ARBA00022723"/>
    </source>
</evidence>
<dbReference type="PROSITE" id="PS51471">
    <property type="entry name" value="FE2OG_OXY"/>
    <property type="match status" value="1"/>
</dbReference>
<keyword evidence="3" id="KW-0847">Vitamin C</keyword>
<evidence type="ECO:0000313" key="8">
    <source>
        <dbReference type="EMBL" id="CAG5130051.1"/>
    </source>
</evidence>
<dbReference type="GO" id="GO:0005783">
    <property type="term" value="C:endoplasmic reticulum"/>
    <property type="evidence" value="ECO:0007669"/>
    <property type="project" value="TreeGrafter"/>
</dbReference>
<dbReference type="SMART" id="SM00702">
    <property type="entry name" value="P4Hc"/>
    <property type="match status" value="1"/>
</dbReference>
<keyword evidence="2" id="KW-0479">Metal-binding</keyword>
<dbReference type="InterPro" id="IPR044862">
    <property type="entry name" value="Pro_4_hyd_alph_FE2OG_OXY"/>
</dbReference>
<dbReference type="Proteomes" id="UP000678393">
    <property type="component" value="Unassembled WGS sequence"/>
</dbReference>
<gene>
    <name evidence="8" type="ORF">CUNI_LOCUS15609</name>
</gene>
<evidence type="ECO:0000259" key="7">
    <source>
        <dbReference type="PROSITE" id="PS51471"/>
    </source>
</evidence>
<organism evidence="8 9">
    <name type="scientific">Candidula unifasciata</name>
    <dbReference type="NCBI Taxonomy" id="100452"/>
    <lineage>
        <taxon>Eukaryota</taxon>
        <taxon>Metazoa</taxon>
        <taxon>Spiralia</taxon>
        <taxon>Lophotrochozoa</taxon>
        <taxon>Mollusca</taxon>
        <taxon>Gastropoda</taxon>
        <taxon>Heterobranchia</taxon>
        <taxon>Euthyneura</taxon>
        <taxon>Panpulmonata</taxon>
        <taxon>Eupulmonata</taxon>
        <taxon>Stylommatophora</taxon>
        <taxon>Helicina</taxon>
        <taxon>Helicoidea</taxon>
        <taxon>Geomitridae</taxon>
        <taxon>Candidula</taxon>
    </lineage>
</organism>
<dbReference type="PANTHER" id="PTHR10869">
    <property type="entry name" value="PROLYL 4-HYDROXYLASE ALPHA SUBUNIT"/>
    <property type="match status" value="1"/>
</dbReference>
<proteinExistence type="predicted"/>
<dbReference type="Pfam" id="PF13640">
    <property type="entry name" value="2OG-FeII_Oxy_3"/>
    <property type="match status" value="1"/>
</dbReference>
<dbReference type="InterPro" id="IPR045054">
    <property type="entry name" value="P4HA-like"/>
</dbReference>
<accession>A0A8S3ZU55</accession>
<dbReference type="GO" id="GO:0031418">
    <property type="term" value="F:L-ascorbic acid binding"/>
    <property type="evidence" value="ECO:0007669"/>
    <property type="project" value="UniProtKB-KW"/>
</dbReference>
<evidence type="ECO:0000256" key="4">
    <source>
        <dbReference type="ARBA" id="ARBA00022964"/>
    </source>
</evidence>
<protein>
    <recommendedName>
        <fullName evidence="7">Fe2OG dioxygenase domain-containing protein</fullName>
    </recommendedName>
</protein>
<dbReference type="GO" id="GO:0005506">
    <property type="term" value="F:iron ion binding"/>
    <property type="evidence" value="ECO:0007669"/>
    <property type="project" value="InterPro"/>
</dbReference>
<keyword evidence="9" id="KW-1185">Reference proteome</keyword>
<keyword evidence="5" id="KW-0560">Oxidoreductase</keyword>
<comment type="cofactor">
    <cofactor evidence="1">
        <name>L-ascorbate</name>
        <dbReference type="ChEBI" id="CHEBI:38290"/>
    </cofactor>
</comment>
<sequence>MISISPYVTLFYDVITDQEIEALKAAAQNKLQRGTIVSSGTLHIHNYRTSHVALFQNWDSPEIMGPLTLRVAAITNLNTETYVPGSAFSAEQFQVASYGTGGQYGLHYDFLGKEVLHERMRTEAFSMFGGDRLATFLIYLTDVERGGSTVFPKLDVALSPVKKMAVFWYNAKPSGELDQLTVHGGCPIVVGNKWVSNKWMWNYGNTFTRRCGLTPKATQLDIEPYMRKGWV</sequence>
<comment type="caution">
    <text evidence="8">The sequence shown here is derived from an EMBL/GenBank/DDBJ whole genome shotgun (WGS) entry which is preliminary data.</text>
</comment>
<dbReference type="InterPro" id="IPR005123">
    <property type="entry name" value="Oxoglu/Fe-dep_dioxygenase_dom"/>
</dbReference>
<evidence type="ECO:0000256" key="5">
    <source>
        <dbReference type="ARBA" id="ARBA00023002"/>
    </source>
</evidence>
<evidence type="ECO:0000313" key="9">
    <source>
        <dbReference type="Proteomes" id="UP000678393"/>
    </source>
</evidence>
<dbReference type="OrthoDB" id="420380at2759"/>
<dbReference type="AlphaFoldDB" id="A0A8S3ZU55"/>
<keyword evidence="4" id="KW-0223">Dioxygenase</keyword>
<dbReference type="EMBL" id="CAJHNH020003820">
    <property type="protein sequence ID" value="CAG5130051.1"/>
    <property type="molecule type" value="Genomic_DNA"/>
</dbReference>
<reference evidence="8" key="1">
    <citation type="submission" date="2021-04" db="EMBL/GenBank/DDBJ databases">
        <authorList>
            <consortium name="Molecular Ecology Group"/>
        </authorList>
    </citation>
    <scope>NUCLEOTIDE SEQUENCE</scope>
</reference>
<name>A0A8S3ZU55_9EUPU</name>
<evidence type="ECO:0000256" key="3">
    <source>
        <dbReference type="ARBA" id="ARBA00022896"/>
    </source>
</evidence>
<keyword evidence="6" id="KW-0408">Iron</keyword>
<dbReference type="Gene3D" id="2.60.120.620">
    <property type="entry name" value="q2cbj1_9rhob like domain"/>
    <property type="match status" value="1"/>
</dbReference>